<proteinExistence type="inferred from homology"/>
<feature type="transmembrane region" description="Helical" evidence="10">
    <location>
        <begin position="13"/>
        <end position="33"/>
    </location>
</feature>
<keyword evidence="11" id="KW-0282">Flagellum</keyword>
<keyword evidence="11" id="KW-0966">Cell projection</keyword>
<comment type="similarity">
    <text evidence="2 10">Belongs to the FliR/MopE/SpaR family.</text>
</comment>
<dbReference type="RefSeq" id="WP_166032868.1">
    <property type="nucleotide sequence ID" value="NZ_CP048877.1"/>
</dbReference>
<gene>
    <name evidence="11" type="primary">fliR</name>
    <name evidence="11" type="ORF">G4V39_10360</name>
</gene>
<evidence type="ECO:0000256" key="8">
    <source>
        <dbReference type="ARBA" id="ARBA00023143"/>
    </source>
</evidence>
<dbReference type="KEGG" id="tav:G4V39_10360"/>
<name>A0A6G7PYB5_9BACT</name>
<feature type="transmembrane region" description="Helical" evidence="10">
    <location>
        <begin position="40"/>
        <end position="60"/>
    </location>
</feature>
<dbReference type="Proteomes" id="UP000502179">
    <property type="component" value="Chromosome"/>
</dbReference>
<dbReference type="GO" id="GO:0005886">
    <property type="term" value="C:plasma membrane"/>
    <property type="evidence" value="ECO:0007669"/>
    <property type="project" value="UniProtKB-SubCell"/>
</dbReference>
<evidence type="ECO:0000256" key="10">
    <source>
        <dbReference type="RuleBase" id="RU362071"/>
    </source>
</evidence>
<dbReference type="InterPro" id="IPR006303">
    <property type="entry name" value="FliR"/>
</dbReference>
<sequence>MPDRLLALISENFPLYALLLVRVGGLVFLMPVLGSRLVPVRIKAAATMVMALALLPAARTLPAPSLNSPAEIILNVFFEFLLGVTLGLVLRLVFAGVQLAGQMIGFQIGFGVASVIDPQTGVESLILSQLAYLVSLLIFLAIDGHHLVLKALGDSLQILPLGAFRPDRQVVEVLLREAQVMFILSIKIVAPVMTVLFLVQVALGVISKIVPQMNVMIVSFPLTIAIGLAFFALSLEAMAPMLEKAFGGVWRVIPVILRSQG</sequence>
<keyword evidence="5 10" id="KW-0812">Transmembrane</keyword>
<keyword evidence="6 10" id="KW-1133">Transmembrane helix</keyword>
<protein>
    <recommendedName>
        <fullName evidence="3 9">Flagellar biosynthetic protein FliR</fullName>
    </recommendedName>
</protein>
<keyword evidence="11" id="KW-0969">Cilium</keyword>
<evidence type="ECO:0000256" key="2">
    <source>
        <dbReference type="ARBA" id="ARBA00009772"/>
    </source>
</evidence>
<dbReference type="EMBL" id="CP048877">
    <property type="protein sequence ID" value="QIJ72652.1"/>
    <property type="molecule type" value="Genomic_DNA"/>
</dbReference>
<evidence type="ECO:0000313" key="12">
    <source>
        <dbReference type="Proteomes" id="UP000502179"/>
    </source>
</evidence>
<comment type="subcellular location">
    <subcellularLocation>
        <location evidence="10">Cell membrane</location>
        <topology evidence="10">Multi-pass membrane protein</topology>
    </subcellularLocation>
    <subcellularLocation>
        <location evidence="10">Bacterial flagellum basal body</location>
    </subcellularLocation>
</comment>
<evidence type="ECO:0000256" key="3">
    <source>
        <dbReference type="ARBA" id="ARBA00021717"/>
    </source>
</evidence>
<dbReference type="AlphaFoldDB" id="A0A6G7PYB5"/>
<evidence type="ECO:0000256" key="4">
    <source>
        <dbReference type="ARBA" id="ARBA00022475"/>
    </source>
</evidence>
<accession>A0A6G7PYB5</accession>
<evidence type="ECO:0000256" key="1">
    <source>
        <dbReference type="ARBA" id="ARBA00002578"/>
    </source>
</evidence>
<dbReference type="Pfam" id="PF01311">
    <property type="entry name" value="Bac_export_1"/>
    <property type="match status" value="1"/>
</dbReference>
<dbReference type="GO" id="GO:0044780">
    <property type="term" value="P:bacterial-type flagellum assembly"/>
    <property type="evidence" value="ECO:0007669"/>
    <property type="project" value="UniProtKB-UniRule"/>
</dbReference>
<feature type="transmembrane region" description="Helical" evidence="10">
    <location>
        <begin position="215"/>
        <end position="235"/>
    </location>
</feature>
<evidence type="ECO:0000256" key="9">
    <source>
        <dbReference type="NCBIfam" id="TIGR01400"/>
    </source>
</evidence>
<dbReference type="NCBIfam" id="TIGR01400">
    <property type="entry name" value="fliR"/>
    <property type="match status" value="1"/>
</dbReference>
<evidence type="ECO:0000256" key="7">
    <source>
        <dbReference type="ARBA" id="ARBA00023136"/>
    </source>
</evidence>
<evidence type="ECO:0000256" key="6">
    <source>
        <dbReference type="ARBA" id="ARBA00022989"/>
    </source>
</evidence>
<keyword evidence="12" id="KW-1185">Reference proteome</keyword>
<keyword evidence="4 10" id="KW-1003">Cell membrane</keyword>
<evidence type="ECO:0000313" key="11">
    <source>
        <dbReference type="EMBL" id="QIJ72652.1"/>
    </source>
</evidence>
<dbReference type="PANTHER" id="PTHR30065">
    <property type="entry name" value="FLAGELLAR BIOSYNTHETIC PROTEIN FLIR"/>
    <property type="match status" value="1"/>
</dbReference>
<reference evidence="11 12" key="1">
    <citation type="submission" date="2020-02" db="EMBL/GenBank/DDBJ databases">
        <title>Genome analysis of Thermosulfuriphilus ammonigenes ST65T, an anaerobic thermophilic chemolithoautotrophic bacterium isolated from a deep-sea hydrothermal vent.</title>
        <authorList>
            <person name="Slobodkina G."/>
            <person name="Allioux M."/>
            <person name="Merkel A."/>
            <person name="Alain K."/>
            <person name="Jebbar M."/>
            <person name="Slobodkin A."/>
        </authorList>
    </citation>
    <scope>NUCLEOTIDE SEQUENCE [LARGE SCALE GENOMIC DNA]</scope>
    <source>
        <strain evidence="11 12">ST65</strain>
    </source>
</reference>
<dbReference type="PRINTS" id="PR00953">
    <property type="entry name" value="TYPE3IMRPROT"/>
</dbReference>
<dbReference type="GO" id="GO:0006605">
    <property type="term" value="P:protein targeting"/>
    <property type="evidence" value="ECO:0007669"/>
    <property type="project" value="UniProtKB-UniRule"/>
</dbReference>
<keyword evidence="7 10" id="KW-0472">Membrane</keyword>
<dbReference type="InterPro" id="IPR002010">
    <property type="entry name" value="T3SS_IM_R"/>
</dbReference>
<organism evidence="11 12">
    <name type="scientific">Thermosulfuriphilus ammonigenes</name>
    <dbReference type="NCBI Taxonomy" id="1936021"/>
    <lineage>
        <taxon>Bacteria</taxon>
        <taxon>Pseudomonadati</taxon>
        <taxon>Thermodesulfobacteriota</taxon>
        <taxon>Thermodesulfobacteria</taxon>
        <taxon>Thermodesulfobacteriales</taxon>
        <taxon>Thermodesulfobacteriaceae</taxon>
        <taxon>Thermosulfuriphilus</taxon>
    </lineage>
</organism>
<feature type="transmembrane region" description="Helical" evidence="10">
    <location>
        <begin position="72"/>
        <end position="90"/>
    </location>
</feature>
<comment type="function">
    <text evidence="1 10">Role in flagellar biosynthesis.</text>
</comment>
<dbReference type="GO" id="GO:0009425">
    <property type="term" value="C:bacterial-type flagellum basal body"/>
    <property type="evidence" value="ECO:0007669"/>
    <property type="project" value="UniProtKB-SubCell"/>
</dbReference>
<evidence type="ECO:0000256" key="5">
    <source>
        <dbReference type="ARBA" id="ARBA00022692"/>
    </source>
</evidence>
<keyword evidence="8 10" id="KW-0975">Bacterial flagellum</keyword>
<feature type="transmembrane region" description="Helical" evidence="10">
    <location>
        <begin position="180"/>
        <end position="203"/>
    </location>
</feature>
<dbReference type="PANTHER" id="PTHR30065:SF1">
    <property type="entry name" value="SURFACE PRESENTATION OF ANTIGENS PROTEIN SPAR"/>
    <property type="match status" value="1"/>
</dbReference>